<dbReference type="Gene3D" id="3.90.230.10">
    <property type="entry name" value="Creatinase/methionine aminopeptidase superfamily"/>
    <property type="match status" value="1"/>
</dbReference>
<dbReference type="GO" id="GO:0046872">
    <property type="term" value="F:metal ion binding"/>
    <property type="evidence" value="ECO:0007669"/>
    <property type="project" value="UniProtKB-KW"/>
</dbReference>
<keyword evidence="9" id="KW-1185">Reference proteome</keyword>
<dbReference type="Pfam" id="PF01321">
    <property type="entry name" value="Creatinase_N"/>
    <property type="match status" value="1"/>
</dbReference>
<keyword evidence="5" id="KW-0464">Manganese</keyword>
<feature type="domain" description="Peptidase M24" evidence="6">
    <location>
        <begin position="358"/>
        <end position="574"/>
    </location>
</feature>
<dbReference type="SUPFAM" id="SSF53092">
    <property type="entry name" value="Creatinase/prolidase N-terminal domain"/>
    <property type="match status" value="1"/>
</dbReference>
<comment type="caution">
    <text evidence="8">The sequence shown here is derived from an EMBL/GenBank/DDBJ whole genome shotgun (WGS) entry which is preliminary data.</text>
</comment>
<dbReference type="STRING" id="2282107.A0A286UJQ5"/>
<dbReference type="InParanoid" id="A0A286UJQ5"/>
<reference evidence="8 9" key="1">
    <citation type="journal article" date="2017" name="Mol. Ecol.">
        <title>Comparative and population genomic landscape of Phellinus noxius: A hypervariable fungus causing root rot in trees.</title>
        <authorList>
            <person name="Chung C.L."/>
            <person name="Lee T.J."/>
            <person name="Akiba M."/>
            <person name="Lee H.H."/>
            <person name="Kuo T.H."/>
            <person name="Liu D."/>
            <person name="Ke H.M."/>
            <person name="Yokoi T."/>
            <person name="Roa M.B."/>
            <person name="Lu M.J."/>
            <person name="Chang Y.Y."/>
            <person name="Ann P.J."/>
            <person name="Tsai J.N."/>
            <person name="Chen C.Y."/>
            <person name="Tzean S.S."/>
            <person name="Ota Y."/>
            <person name="Hattori T."/>
            <person name="Sahashi N."/>
            <person name="Liou R.F."/>
            <person name="Kikuchi T."/>
            <person name="Tsai I.J."/>
        </authorList>
    </citation>
    <scope>NUCLEOTIDE SEQUENCE [LARGE SCALE GENOMIC DNA]</scope>
    <source>
        <strain evidence="8 9">FFPRI411160</strain>
    </source>
</reference>
<evidence type="ECO:0000256" key="3">
    <source>
        <dbReference type="ARBA" id="ARBA00022723"/>
    </source>
</evidence>
<dbReference type="FunFam" id="3.40.350.10:FF:000003">
    <property type="entry name" value="Xaa-pro aminopeptidase P"/>
    <property type="match status" value="1"/>
</dbReference>
<feature type="domain" description="Creatinase N-terminal" evidence="7">
    <location>
        <begin position="47"/>
        <end position="175"/>
    </location>
</feature>
<dbReference type="GO" id="GO:0005737">
    <property type="term" value="C:cytoplasm"/>
    <property type="evidence" value="ECO:0007669"/>
    <property type="project" value="UniProtKB-ARBA"/>
</dbReference>
<dbReference type="InterPro" id="IPR033740">
    <property type="entry name" value="Pept_M24B"/>
</dbReference>
<evidence type="ECO:0000313" key="8">
    <source>
        <dbReference type="EMBL" id="PAV19851.1"/>
    </source>
</evidence>
<dbReference type="InterPro" id="IPR036005">
    <property type="entry name" value="Creatinase/aminopeptidase-like"/>
</dbReference>
<dbReference type="Proteomes" id="UP000217199">
    <property type="component" value="Unassembled WGS sequence"/>
</dbReference>
<dbReference type="CDD" id="cd01085">
    <property type="entry name" value="APP"/>
    <property type="match status" value="1"/>
</dbReference>
<comment type="similarity">
    <text evidence="2">Belongs to the peptidase M24B family.</text>
</comment>
<evidence type="ECO:0000259" key="6">
    <source>
        <dbReference type="Pfam" id="PF00557"/>
    </source>
</evidence>
<dbReference type="InterPro" id="IPR000587">
    <property type="entry name" value="Creatinase_N"/>
</dbReference>
<dbReference type="GO" id="GO:0070006">
    <property type="term" value="F:metalloaminopeptidase activity"/>
    <property type="evidence" value="ECO:0007669"/>
    <property type="project" value="InterPro"/>
</dbReference>
<comment type="cofactor">
    <cofactor evidence="1">
        <name>Mn(2+)</name>
        <dbReference type="ChEBI" id="CHEBI:29035"/>
    </cofactor>
</comment>
<evidence type="ECO:0000256" key="4">
    <source>
        <dbReference type="ARBA" id="ARBA00022801"/>
    </source>
</evidence>
<evidence type="ECO:0000259" key="7">
    <source>
        <dbReference type="Pfam" id="PF01321"/>
    </source>
</evidence>
<dbReference type="PANTHER" id="PTHR43763">
    <property type="entry name" value="XAA-PRO AMINOPEPTIDASE 1"/>
    <property type="match status" value="1"/>
</dbReference>
<dbReference type="AlphaFoldDB" id="A0A286UJQ5"/>
<dbReference type="InterPro" id="IPR050422">
    <property type="entry name" value="X-Pro_aminopeptidase_P"/>
</dbReference>
<proteinExistence type="inferred from homology"/>
<evidence type="ECO:0000313" key="9">
    <source>
        <dbReference type="Proteomes" id="UP000217199"/>
    </source>
</evidence>
<accession>A0A286UJQ5</accession>
<dbReference type="EMBL" id="NBII01000004">
    <property type="protein sequence ID" value="PAV19851.1"/>
    <property type="molecule type" value="Genomic_DNA"/>
</dbReference>
<dbReference type="InterPro" id="IPR029149">
    <property type="entry name" value="Creatin/AminoP/Spt16_N"/>
</dbReference>
<dbReference type="OrthoDB" id="9995434at2759"/>
<evidence type="ECO:0000256" key="2">
    <source>
        <dbReference type="ARBA" id="ARBA00008766"/>
    </source>
</evidence>
<keyword evidence="8" id="KW-0031">Aminopeptidase</keyword>
<dbReference type="Gene3D" id="3.40.350.10">
    <property type="entry name" value="Creatinase/prolidase N-terminal domain"/>
    <property type="match status" value="2"/>
</dbReference>
<organism evidence="8 9">
    <name type="scientific">Pyrrhoderma noxium</name>
    <dbReference type="NCBI Taxonomy" id="2282107"/>
    <lineage>
        <taxon>Eukaryota</taxon>
        <taxon>Fungi</taxon>
        <taxon>Dikarya</taxon>
        <taxon>Basidiomycota</taxon>
        <taxon>Agaricomycotina</taxon>
        <taxon>Agaricomycetes</taxon>
        <taxon>Hymenochaetales</taxon>
        <taxon>Hymenochaetaceae</taxon>
        <taxon>Pyrrhoderma</taxon>
    </lineage>
</organism>
<keyword evidence="3" id="KW-0479">Metal-binding</keyword>
<dbReference type="Pfam" id="PF16189">
    <property type="entry name" value="Creatinase_N_2"/>
    <property type="match status" value="1"/>
</dbReference>
<dbReference type="Pfam" id="PF00557">
    <property type="entry name" value="Peptidase_M24"/>
    <property type="match status" value="1"/>
</dbReference>
<name>A0A286UJQ5_9AGAM</name>
<dbReference type="FunCoup" id="A0A286UJQ5">
    <property type="interactions" value="372"/>
</dbReference>
<dbReference type="SUPFAM" id="SSF55920">
    <property type="entry name" value="Creatinase/aminopeptidase"/>
    <property type="match status" value="1"/>
</dbReference>
<keyword evidence="8" id="KW-0645">Protease</keyword>
<evidence type="ECO:0000256" key="5">
    <source>
        <dbReference type="ARBA" id="ARBA00023211"/>
    </source>
</evidence>
<evidence type="ECO:0000256" key="1">
    <source>
        <dbReference type="ARBA" id="ARBA00001936"/>
    </source>
</evidence>
<sequence>MVLFRTANYYSRLFPSHPLSKQAAGRFQIFHKFSAMAGRQTIDTSQRLANLRQILASHDPKIDVFVVPSEDAHFSEYPSHSDERRAFISGFTGSAGCAVVTDKDAYLFTDGRYFLQASQQLDKNWTLMKTGLKDVPTWQEFISTKLDSKQKVGIDASLISAADASSIRQALEKKESKLIAVVENPVDKVWASDRPQRKKNKVFPLDVKYSGTPFSRKILSLREQLQKKKVVGTVVNMLDEVAWILNLRGSDIDYNPVFLAYAVVTLDKTILFIDNEQVDSEVKAHLGDEVEIRPYESIFSYLSDASRSMELSKQKQFLLGNTVSLAIAEAIGKDNVIINPSPVAEAKSIKNSAEIQGFRDCHVRDGSALVRYFAWLEEQLSSGVELSEVQAADKLEEYRSGLPHFRGLSFPTISATGPNGAIIHYLPEKETCAIVKKDQIYLCDSGAQFTDGTTDVTRTFHFGTPTEEEKRAFTRVLQGHIAIDRIIAPNGTTGYQIDSVARMPLWQDGLDYRHGTGHGVGHFLNVHEGPQGIGTRAVYNTVPLKAGMTVSNEPGYYKDGHFGIRIENIVIVQEANTPNNFGEKGYLRFEHVTMCPIHTKLISRELLSPKVAITGADKWGKEST</sequence>
<protein>
    <submittedName>
        <fullName evidence="8">Creatinase aminopeptidase</fullName>
    </submittedName>
</protein>
<keyword evidence="4" id="KW-0378">Hydrolase</keyword>
<dbReference type="PANTHER" id="PTHR43763:SF6">
    <property type="entry name" value="XAA-PRO AMINOPEPTIDASE 1"/>
    <property type="match status" value="1"/>
</dbReference>
<gene>
    <name evidence="8" type="ORF">PNOK_0478500</name>
</gene>
<dbReference type="InterPro" id="IPR000994">
    <property type="entry name" value="Pept_M24"/>
</dbReference>
<dbReference type="FunFam" id="3.90.230.10:FF:000007">
    <property type="entry name" value="Xaa-Pro aminopeptidase P"/>
    <property type="match status" value="1"/>
</dbReference>